<dbReference type="AlphaFoldDB" id="A0A815X0P6"/>
<evidence type="ECO:0000313" key="1">
    <source>
        <dbReference type="EMBL" id="CAF1166565.1"/>
    </source>
</evidence>
<dbReference type="Proteomes" id="UP000663829">
    <property type="component" value="Unassembled WGS sequence"/>
</dbReference>
<evidence type="ECO:0000313" key="5">
    <source>
        <dbReference type="Proteomes" id="UP000663829"/>
    </source>
</evidence>
<dbReference type="EMBL" id="CAJOBC010092499">
    <property type="protein sequence ID" value="CAF4409774.1"/>
    <property type="molecule type" value="Genomic_DNA"/>
</dbReference>
<dbReference type="EMBL" id="CAJNOK010012583">
    <property type="protein sequence ID" value="CAF1166565.1"/>
    <property type="molecule type" value="Genomic_DNA"/>
</dbReference>
<feature type="non-terminal residue" evidence="2">
    <location>
        <position position="1"/>
    </location>
</feature>
<dbReference type="EMBL" id="CAJNOQ010026828">
    <property type="protein sequence ID" value="CAF1548889.1"/>
    <property type="molecule type" value="Genomic_DNA"/>
</dbReference>
<dbReference type="Proteomes" id="UP000682733">
    <property type="component" value="Unassembled WGS sequence"/>
</dbReference>
<sequence length="136" mass="15557">IDVDQDVLKISSKKMKTIEVGPCSAIILFLTIKNVNYAACYHCSLTETTQFEFKTILTKSFKNFFDLIRNKVFDTEELSSLVPPDCLLNDINVDSIIILGGAHDEPNFKEFIRSFYSSFSHGTFNVRRKEMPSLYV</sequence>
<dbReference type="EMBL" id="CAJOBA010034110">
    <property type="protein sequence ID" value="CAF3978192.1"/>
    <property type="molecule type" value="Genomic_DNA"/>
</dbReference>
<evidence type="ECO:0000313" key="3">
    <source>
        <dbReference type="EMBL" id="CAF3978192.1"/>
    </source>
</evidence>
<evidence type="ECO:0000313" key="2">
    <source>
        <dbReference type="EMBL" id="CAF1548889.1"/>
    </source>
</evidence>
<dbReference type="Proteomes" id="UP000677228">
    <property type="component" value="Unassembled WGS sequence"/>
</dbReference>
<keyword evidence="5" id="KW-1185">Reference proteome</keyword>
<comment type="caution">
    <text evidence="2">The sequence shown here is derived from an EMBL/GenBank/DDBJ whole genome shotgun (WGS) entry which is preliminary data.</text>
</comment>
<name>A0A815X0P6_9BILA</name>
<proteinExistence type="predicted"/>
<evidence type="ECO:0000313" key="4">
    <source>
        <dbReference type="EMBL" id="CAF4409774.1"/>
    </source>
</evidence>
<dbReference type="Proteomes" id="UP000681722">
    <property type="component" value="Unassembled WGS sequence"/>
</dbReference>
<accession>A0A815X0P6</accession>
<organism evidence="2 5">
    <name type="scientific">Didymodactylos carnosus</name>
    <dbReference type="NCBI Taxonomy" id="1234261"/>
    <lineage>
        <taxon>Eukaryota</taxon>
        <taxon>Metazoa</taxon>
        <taxon>Spiralia</taxon>
        <taxon>Gnathifera</taxon>
        <taxon>Rotifera</taxon>
        <taxon>Eurotatoria</taxon>
        <taxon>Bdelloidea</taxon>
        <taxon>Philodinida</taxon>
        <taxon>Philodinidae</taxon>
        <taxon>Didymodactylos</taxon>
    </lineage>
</organism>
<protein>
    <submittedName>
        <fullName evidence="2">Uncharacterized protein</fullName>
    </submittedName>
</protein>
<gene>
    <name evidence="2" type="ORF">GPM918_LOCUS39078</name>
    <name evidence="1" type="ORF">OVA965_LOCUS22357</name>
    <name evidence="4" type="ORF">SRO942_LOCUS39934</name>
    <name evidence="3" type="ORF">TMI583_LOCUS23075</name>
</gene>
<reference evidence="2" key="1">
    <citation type="submission" date="2021-02" db="EMBL/GenBank/DDBJ databases">
        <authorList>
            <person name="Nowell W R."/>
        </authorList>
    </citation>
    <scope>NUCLEOTIDE SEQUENCE</scope>
</reference>